<dbReference type="Pfam" id="PF06094">
    <property type="entry name" value="GGACT"/>
    <property type="match status" value="1"/>
</dbReference>
<dbReference type="GO" id="GO:0016740">
    <property type="term" value="F:transferase activity"/>
    <property type="evidence" value="ECO:0007669"/>
    <property type="project" value="UniProtKB-KW"/>
</dbReference>
<keyword evidence="2" id="KW-0808">Transferase</keyword>
<comment type="caution">
    <text evidence="2">The sequence shown here is derived from an EMBL/GenBank/DDBJ whole genome shotgun (WGS) entry which is preliminary data.</text>
</comment>
<keyword evidence="3" id="KW-1185">Reference proteome</keyword>
<reference evidence="2 3" key="1">
    <citation type="submission" date="2019-03" db="EMBL/GenBank/DDBJ databases">
        <title>Genomic Encyclopedia of Archaeal and Bacterial Type Strains, Phase II (KMG-II): from individual species to whole genera.</title>
        <authorList>
            <person name="Goeker M."/>
        </authorList>
    </citation>
    <scope>NUCLEOTIDE SEQUENCE [LARGE SCALE GENOMIC DNA]</scope>
    <source>
        <strain evidence="2 3">DSM 24425</strain>
    </source>
</reference>
<evidence type="ECO:0000313" key="2">
    <source>
        <dbReference type="EMBL" id="TCK06302.1"/>
    </source>
</evidence>
<dbReference type="Gene3D" id="3.10.490.10">
    <property type="entry name" value="Gamma-glutamyl cyclotransferase-like"/>
    <property type="match status" value="1"/>
</dbReference>
<feature type="domain" description="Gamma-glutamylcyclotransferase AIG2-like" evidence="1">
    <location>
        <begin position="6"/>
        <end position="128"/>
    </location>
</feature>
<sequence length="137" mass="15723">MYYELLFVYGTLMSGLSAHAFLLDSEFVAHGILYGAKLLHLDEGYPGVVEGEGRVFGEVYRVDSLTLSAIDFFEEFYENFPEKSFYIRVKKPVRLIPFGDFVDAWVYLLNPTVAGKLSFTEVPFGNWKEFVKKLIKL</sequence>
<dbReference type="InterPro" id="IPR009288">
    <property type="entry name" value="AIG2-like_dom"/>
</dbReference>
<dbReference type="EMBL" id="SMFV01000001">
    <property type="protein sequence ID" value="TCK06302.1"/>
    <property type="molecule type" value="Genomic_DNA"/>
</dbReference>
<organism evidence="2 3">
    <name type="scientific">Phorcysia thermohydrogeniphila</name>
    <dbReference type="NCBI Taxonomy" id="936138"/>
    <lineage>
        <taxon>Bacteria</taxon>
        <taxon>Pseudomonadati</taxon>
        <taxon>Aquificota</taxon>
        <taxon>Aquificia</taxon>
        <taxon>Desulfurobacteriales</taxon>
        <taxon>Desulfurobacteriaceae</taxon>
        <taxon>Phorcysia</taxon>
    </lineage>
</organism>
<evidence type="ECO:0000313" key="3">
    <source>
        <dbReference type="Proteomes" id="UP000295777"/>
    </source>
</evidence>
<proteinExistence type="predicted"/>
<dbReference type="RefSeq" id="WP_132524720.1">
    <property type="nucleotide sequence ID" value="NZ_SMFV01000001.1"/>
</dbReference>
<dbReference type="Proteomes" id="UP000295777">
    <property type="component" value="Unassembled WGS sequence"/>
</dbReference>
<dbReference type="InterPro" id="IPR036568">
    <property type="entry name" value="GGCT-like_sf"/>
</dbReference>
<accession>A0A4R1GPB6</accession>
<dbReference type="InterPro" id="IPR013024">
    <property type="entry name" value="GGCT-like"/>
</dbReference>
<gene>
    <name evidence="2" type="ORF">CLV27_0103</name>
</gene>
<name>A0A4R1GPB6_9BACT</name>
<dbReference type="AlphaFoldDB" id="A0A4R1GPB6"/>
<dbReference type="SUPFAM" id="SSF110857">
    <property type="entry name" value="Gamma-glutamyl cyclotransferase-like"/>
    <property type="match status" value="1"/>
</dbReference>
<protein>
    <submittedName>
        <fullName evidence="2">Gamma-glutamylcyclotransferase (GGCT)/AIG2-like uncharacterized protein YtfP</fullName>
    </submittedName>
</protein>
<evidence type="ECO:0000259" key="1">
    <source>
        <dbReference type="Pfam" id="PF06094"/>
    </source>
</evidence>
<dbReference type="CDD" id="cd06661">
    <property type="entry name" value="GGCT_like"/>
    <property type="match status" value="1"/>
</dbReference>
<dbReference type="OrthoDB" id="8538589at2"/>